<gene>
    <name evidence="2" type="ORF">ARMOST_19792</name>
</gene>
<sequence>MTIYAGKSWRDFLDDEDPVLVALALEIKNTPASTRASRSYYNRNQELLAEKTEEITKELGDASQIFWGVTLKRQTVTSFLSAVSTLREKLHSTKTKVFMVNPGTFLGSRKEFLLGEREPYGKAVKEGRAAEQLMDMVRRYFNRYPMTLEHNVEPSPEDLAKVDDAAPIVETVAPDESSLGTEEYERQMVIYQKEQESLAYRIGQIKRWLAYQYTKSLDMSAKESGAENPFTVLLHQLTGVGLTKPRKAQALALWAKANPDIIEEAKKKAGEGKSRAGNLNKIKSVLFKALPKEERDEWEATSIKEFEQAEKEHEEKLNAPISTDPAEMQKYVSTLIYRLCMGNKVFFALGGPQPADGGRLHITALHSGRTLGTVKQTFAEAENENYKKYFIPMFGNFLKKCYTMETCRARALPLDTPTLESIGLVTDDNGIAMDTVEGPLYNAKGVLKSMPPSKSSKGKEAADPKQPPVREQEHQPAPLHPPNQKPSKEAPPTNMPAPLPWRSLSLDPSVRLTGDVQPPAPPEELISNQGPSRAHSRVPSLGPSLAPSPRSVPHFERSSPTHSPVLSQGPLPVPSPRASPTASKSPSLHDDVHQGSKIPQKKTIASTDSPVPSCGPSPILSLRASPSASKPPSLPKVVPQVSKDGQKKSIAPVPGEDSSSLNMTTEGRKRKASTTTDKQMQKRGRISKVDGVKQMSGGGGESRGGKRKAVGTGKTGRSVKWVKVMSKEEIGVSEQAEHSPAQKSPPAPIVVLPPKSPQWAIDALHLFQREDMAPQSAALLNKWIQFERGGNWISRGKFGAVNRPQAVHDWIAHARPKKFKLQPVGSGIDAVGEFHTKFWAWWSSLQPEFRKRDDDDDLKLAKDEAGRPDRGSVGDWSGMQIYGVNGWVSIMAALCFWSWELKKLKEDGYRQRAGAHRAQEDWLIAVEDVDYVLSCTLDS</sequence>
<proteinExistence type="predicted"/>
<dbReference type="EMBL" id="FUEG01000034">
    <property type="protein sequence ID" value="SJL16272.1"/>
    <property type="molecule type" value="Genomic_DNA"/>
</dbReference>
<evidence type="ECO:0000313" key="3">
    <source>
        <dbReference type="Proteomes" id="UP000219338"/>
    </source>
</evidence>
<feature type="compositionally biased region" description="Basic and acidic residues" evidence="1">
    <location>
        <begin position="457"/>
        <end position="474"/>
    </location>
</feature>
<keyword evidence="3" id="KW-1185">Reference proteome</keyword>
<evidence type="ECO:0000256" key="1">
    <source>
        <dbReference type="SAM" id="MobiDB-lite"/>
    </source>
</evidence>
<organism evidence="2 3">
    <name type="scientific">Armillaria ostoyae</name>
    <name type="common">Armillaria root rot fungus</name>
    <dbReference type="NCBI Taxonomy" id="47428"/>
    <lineage>
        <taxon>Eukaryota</taxon>
        <taxon>Fungi</taxon>
        <taxon>Dikarya</taxon>
        <taxon>Basidiomycota</taxon>
        <taxon>Agaricomycotina</taxon>
        <taxon>Agaricomycetes</taxon>
        <taxon>Agaricomycetidae</taxon>
        <taxon>Agaricales</taxon>
        <taxon>Marasmiineae</taxon>
        <taxon>Physalacriaceae</taxon>
        <taxon>Armillaria</taxon>
    </lineage>
</organism>
<dbReference type="OMA" id="VEWTINE"/>
<evidence type="ECO:0000313" key="2">
    <source>
        <dbReference type="EMBL" id="SJL16272.1"/>
    </source>
</evidence>
<feature type="compositionally biased region" description="Low complexity" evidence="1">
    <location>
        <begin position="620"/>
        <end position="643"/>
    </location>
</feature>
<dbReference type="OrthoDB" id="3033067at2759"/>
<dbReference type="AlphaFoldDB" id="A0A284S5I5"/>
<reference evidence="3" key="1">
    <citation type="journal article" date="2017" name="Nat. Ecol. Evol.">
        <title>Genome expansion and lineage-specific genetic innovations in the forest pathogenic fungi Armillaria.</title>
        <authorList>
            <person name="Sipos G."/>
            <person name="Prasanna A.N."/>
            <person name="Walter M.C."/>
            <person name="O'Connor E."/>
            <person name="Balint B."/>
            <person name="Krizsan K."/>
            <person name="Kiss B."/>
            <person name="Hess J."/>
            <person name="Varga T."/>
            <person name="Slot J."/>
            <person name="Riley R."/>
            <person name="Boka B."/>
            <person name="Rigling D."/>
            <person name="Barry K."/>
            <person name="Lee J."/>
            <person name="Mihaltcheva S."/>
            <person name="LaButti K."/>
            <person name="Lipzen A."/>
            <person name="Waldron R."/>
            <person name="Moloney N.M."/>
            <person name="Sperisen C."/>
            <person name="Kredics L."/>
            <person name="Vagvoelgyi C."/>
            <person name="Patrignani A."/>
            <person name="Fitzpatrick D."/>
            <person name="Nagy I."/>
            <person name="Doyle S."/>
            <person name="Anderson J.B."/>
            <person name="Grigoriev I.V."/>
            <person name="Gueldener U."/>
            <person name="Muensterkoetter M."/>
            <person name="Nagy L.G."/>
        </authorList>
    </citation>
    <scope>NUCLEOTIDE SEQUENCE [LARGE SCALE GENOMIC DNA]</scope>
    <source>
        <strain evidence="3">C18/9</strain>
    </source>
</reference>
<protein>
    <submittedName>
        <fullName evidence="2">Uncharacterized protein</fullName>
    </submittedName>
</protein>
<dbReference type="Proteomes" id="UP000219338">
    <property type="component" value="Unassembled WGS sequence"/>
</dbReference>
<accession>A0A284S5I5</accession>
<name>A0A284S5I5_ARMOS</name>
<dbReference type="STRING" id="47428.A0A284S5I5"/>
<feature type="region of interest" description="Disordered" evidence="1">
    <location>
        <begin position="444"/>
        <end position="717"/>
    </location>
</feature>